<organism evidence="2">
    <name type="scientific">marine sediment metagenome</name>
    <dbReference type="NCBI Taxonomy" id="412755"/>
    <lineage>
        <taxon>unclassified sequences</taxon>
        <taxon>metagenomes</taxon>
        <taxon>ecological metagenomes</taxon>
    </lineage>
</organism>
<accession>X1TTD3</accession>
<protein>
    <submittedName>
        <fullName evidence="2">Uncharacterized protein</fullName>
    </submittedName>
</protein>
<sequence length="47" mass="5348">MFWKIVSSNPDARRREPKPNISRSALRLKTSDGCQALKTTRELFGKG</sequence>
<gene>
    <name evidence="2" type="ORF">S12H4_38745</name>
</gene>
<evidence type="ECO:0000313" key="2">
    <source>
        <dbReference type="EMBL" id="GAI94641.1"/>
    </source>
</evidence>
<dbReference type="AlphaFoldDB" id="X1TTD3"/>
<comment type="caution">
    <text evidence="2">The sequence shown here is derived from an EMBL/GenBank/DDBJ whole genome shotgun (WGS) entry which is preliminary data.</text>
</comment>
<feature type="region of interest" description="Disordered" evidence="1">
    <location>
        <begin position="1"/>
        <end position="27"/>
    </location>
</feature>
<name>X1TTD3_9ZZZZ</name>
<proteinExistence type="predicted"/>
<dbReference type="EMBL" id="BARW01023346">
    <property type="protein sequence ID" value="GAI94641.1"/>
    <property type="molecule type" value="Genomic_DNA"/>
</dbReference>
<feature type="compositionally biased region" description="Polar residues" evidence="1">
    <location>
        <begin position="1"/>
        <end position="10"/>
    </location>
</feature>
<evidence type="ECO:0000256" key="1">
    <source>
        <dbReference type="SAM" id="MobiDB-lite"/>
    </source>
</evidence>
<feature type="non-terminal residue" evidence="2">
    <location>
        <position position="47"/>
    </location>
</feature>
<reference evidence="2" key="1">
    <citation type="journal article" date="2014" name="Front. Microbiol.">
        <title>High frequency of phylogenetically diverse reductive dehalogenase-homologous genes in deep subseafloor sedimentary metagenomes.</title>
        <authorList>
            <person name="Kawai M."/>
            <person name="Futagami T."/>
            <person name="Toyoda A."/>
            <person name="Takaki Y."/>
            <person name="Nishi S."/>
            <person name="Hori S."/>
            <person name="Arai W."/>
            <person name="Tsubouchi T."/>
            <person name="Morono Y."/>
            <person name="Uchiyama I."/>
            <person name="Ito T."/>
            <person name="Fujiyama A."/>
            <person name="Inagaki F."/>
            <person name="Takami H."/>
        </authorList>
    </citation>
    <scope>NUCLEOTIDE SEQUENCE</scope>
    <source>
        <strain evidence="2">Expedition CK06-06</strain>
    </source>
</reference>